<evidence type="ECO:0000313" key="2">
    <source>
        <dbReference type="Proteomes" id="UP000664293"/>
    </source>
</evidence>
<sequence length="121" mass="13156">MSRIAPSQALASLSAALGVTNRKRTGAHTSGVEREIPQPSIEQLFGEVKTSYMKASGTLDTQPKKRAFVIQRLTILRYQNLPLNAAQFAFLSSELAAKVLESPSLTELIDAVIADLEIEKT</sequence>
<dbReference type="RefSeq" id="WP_207003491.1">
    <property type="nucleotide sequence ID" value="NZ_JAEKJR010000002.1"/>
</dbReference>
<organism evidence="1 2">
    <name type="scientific">Microbulbifer salipaludis</name>
    <dbReference type="NCBI Taxonomy" id="187980"/>
    <lineage>
        <taxon>Bacteria</taxon>
        <taxon>Pseudomonadati</taxon>
        <taxon>Pseudomonadota</taxon>
        <taxon>Gammaproteobacteria</taxon>
        <taxon>Cellvibrionales</taxon>
        <taxon>Microbulbiferaceae</taxon>
        <taxon>Microbulbifer</taxon>
    </lineage>
</organism>
<dbReference type="EMBL" id="JAEKJR010000002">
    <property type="protein sequence ID" value="MBN8432174.1"/>
    <property type="molecule type" value="Genomic_DNA"/>
</dbReference>
<evidence type="ECO:0000313" key="1">
    <source>
        <dbReference type="EMBL" id="MBN8432174.1"/>
    </source>
</evidence>
<reference evidence="1 2" key="1">
    <citation type="submission" date="2020-12" db="EMBL/GenBank/DDBJ databases">
        <title>Oil enriched cultivation method for isolating marine PHA-producing bacteria.</title>
        <authorList>
            <person name="Zheng W."/>
            <person name="Yu S."/>
            <person name="Huang Y."/>
        </authorList>
    </citation>
    <scope>NUCLEOTIDE SEQUENCE [LARGE SCALE GENOMIC DNA]</scope>
    <source>
        <strain evidence="1 2">SN0-2</strain>
    </source>
</reference>
<comment type="caution">
    <text evidence="1">The sequence shown here is derived from an EMBL/GenBank/DDBJ whole genome shotgun (WGS) entry which is preliminary data.</text>
</comment>
<name>A0ABS3EA63_9GAMM</name>
<accession>A0ABS3EA63</accession>
<dbReference type="Proteomes" id="UP000664293">
    <property type="component" value="Unassembled WGS sequence"/>
</dbReference>
<gene>
    <name evidence="1" type="ORF">JF535_15080</name>
</gene>
<proteinExistence type="predicted"/>
<keyword evidence="2" id="KW-1185">Reference proteome</keyword>
<protein>
    <submittedName>
        <fullName evidence="1">Uncharacterized protein</fullName>
    </submittedName>
</protein>